<sequence length="330" mass="36776">MLQLKNGTPFASSIALFPDEQGTDSLYLMVKASFNIGSSWTLADKQLAPIAADEYWGEPDKSSLKSASDFHTGKPATDIIMLGSAHAPDNEPVRQLDVSLQVGQVNKTVRVFGDRQWMNGRITAPEPFQTMPMVYERAYGGVYAVDGQIISQEDRNPVGNGFAGQRTQDEMNGMALPNLEDPASLIRQYTDQPAPSCFALSSPGWLPRRSHAGTYDIEWEQQRAPYLPVDYNSRFLNMAHSDLIYPGYISGGEQVMIRHMHPAGDLQFTLPRINLASTVLFGEQELSTAFNLETLIIEPEQMKLSMLWRSSVSCDKKILKIRQIEVALSR</sequence>
<accession>A0A3B0Y861</accession>
<reference evidence="2" key="1">
    <citation type="submission" date="2018-06" db="EMBL/GenBank/DDBJ databases">
        <authorList>
            <person name="Zhirakovskaya E."/>
        </authorList>
    </citation>
    <scope>NUCLEOTIDE SEQUENCE</scope>
</reference>
<organism evidence="2">
    <name type="scientific">hydrothermal vent metagenome</name>
    <dbReference type="NCBI Taxonomy" id="652676"/>
    <lineage>
        <taxon>unclassified sequences</taxon>
        <taxon>metagenomes</taxon>
        <taxon>ecological metagenomes</taxon>
    </lineage>
</organism>
<dbReference type="Pfam" id="PF09937">
    <property type="entry name" value="DUF2169"/>
    <property type="match status" value="1"/>
</dbReference>
<name>A0A3B0Y861_9ZZZZ</name>
<dbReference type="EMBL" id="UOFJ01000606">
    <property type="protein sequence ID" value="VAW71532.1"/>
    <property type="molecule type" value="Genomic_DNA"/>
</dbReference>
<evidence type="ECO:0000259" key="1">
    <source>
        <dbReference type="Pfam" id="PF09937"/>
    </source>
</evidence>
<dbReference type="InterPro" id="IPR018683">
    <property type="entry name" value="DUF2169"/>
</dbReference>
<evidence type="ECO:0000313" key="2">
    <source>
        <dbReference type="EMBL" id="VAW71532.1"/>
    </source>
</evidence>
<dbReference type="AlphaFoldDB" id="A0A3B0Y861"/>
<feature type="domain" description="DUF2169" evidence="1">
    <location>
        <begin position="22"/>
        <end position="309"/>
    </location>
</feature>
<protein>
    <recommendedName>
        <fullName evidence="1">DUF2169 domain-containing protein</fullName>
    </recommendedName>
</protein>
<gene>
    <name evidence="2" type="ORF">MNBD_GAMMA10-703</name>
</gene>
<proteinExistence type="predicted"/>